<evidence type="ECO:0000313" key="2">
    <source>
        <dbReference type="Proteomes" id="UP000642920"/>
    </source>
</evidence>
<dbReference type="Proteomes" id="UP000642920">
    <property type="component" value="Unassembled WGS sequence"/>
</dbReference>
<gene>
    <name evidence="1" type="ORF">JKP34_08115</name>
</gene>
<dbReference type="RefSeq" id="WP_201919620.1">
    <property type="nucleotide sequence ID" value="NZ_JAERQG010000002.1"/>
</dbReference>
<comment type="caution">
    <text evidence="1">The sequence shown here is derived from an EMBL/GenBank/DDBJ whole genome shotgun (WGS) entry which is preliminary data.</text>
</comment>
<evidence type="ECO:0000313" key="1">
    <source>
        <dbReference type="EMBL" id="MBL0765209.1"/>
    </source>
</evidence>
<dbReference type="PROSITE" id="PS51257">
    <property type="entry name" value="PROKAR_LIPOPROTEIN"/>
    <property type="match status" value="1"/>
</dbReference>
<proteinExistence type="predicted"/>
<dbReference type="AlphaFoldDB" id="A0A937AEV6"/>
<name>A0A937AEV6_9BACT</name>
<organism evidence="1 2">
    <name type="scientific">Marivirga atlantica</name>
    <dbReference type="NCBI Taxonomy" id="1548457"/>
    <lineage>
        <taxon>Bacteria</taxon>
        <taxon>Pseudomonadati</taxon>
        <taxon>Bacteroidota</taxon>
        <taxon>Cytophagia</taxon>
        <taxon>Cytophagales</taxon>
        <taxon>Marivirgaceae</taxon>
        <taxon>Marivirga</taxon>
    </lineage>
</organism>
<reference evidence="1" key="1">
    <citation type="submission" date="2021-01" db="EMBL/GenBank/DDBJ databases">
        <title>Marivirga sp. nov., isolated from intertidal surface sediments.</title>
        <authorList>
            <person name="Zhang M."/>
        </authorList>
    </citation>
    <scope>NUCLEOTIDE SEQUENCE</scope>
    <source>
        <strain evidence="1">SM1354</strain>
    </source>
</reference>
<accession>A0A937AEV6</accession>
<keyword evidence="2" id="KW-1185">Reference proteome</keyword>
<dbReference type="EMBL" id="JAERQG010000002">
    <property type="protein sequence ID" value="MBL0765209.1"/>
    <property type="molecule type" value="Genomic_DNA"/>
</dbReference>
<protein>
    <submittedName>
        <fullName evidence="1">Uncharacterized protein</fullName>
    </submittedName>
</protein>
<sequence>MKIRFALLTVIAIFAMSFSCDDDALDKLLEIDGPIDFSRTYTVDIQDGDPTEFTKIEEFETSYNGIDITDVEINSMTLGIRNFESEELVLMDMTFYFEGLENERINIIDYDLSAHNNQSYDLKDLADARIAEFEEFLLNNENAKMIIEMTVDNTPVYFDFDFDMSVTVTGTPTGN</sequence>